<evidence type="ECO:0000313" key="3">
    <source>
        <dbReference type="EMBL" id="UPV75771.1"/>
    </source>
</evidence>
<organism evidence="3 4">
    <name type="scientific">Halorussus limi</name>
    <dbReference type="NCBI Taxonomy" id="2938695"/>
    <lineage>
        <taxon>Archaea</taxon>
        <taxon>Methanobacteriati</taxon>
        <taxon>Methanobacteriota</taxon>
        <taxon>Stenosarchaea group</taxon>
        <taxon>Halobacteria</taxon>
        <taxon>Halobacteriales</taxon>
        <taxon>Haladaptataceae</taxon>
        <taxon>Halorussus</taxon>
    </lineage>
</organism>
<name>A0A8U0HYI7_9EURY</name>
<keyword evidence="1" id="KW-0812">Transmembrane</keyword>
<feature type="transmembrane region" description="Helical" evidence="1">
    <location>
        <begin position="43"/>
        <end position="64"/>
    </location>
</feature>
<reference evidence="3 4" key="1">
    <citation type="submission" date="2022-04" db="EMBL/GenBank/DDBJ databases">
        <title>Diverse halophilic archaea isolated from saline environments.</title>
        <authorList>
            <person name="Cui H.-L."/>
        </authorList>
    </citation>
    <scope>NUCLEOTIDE SEQUENCE [LARGE SCALE GENOMIC DNA]</scope>
    <source>
        <strain evidence="3 4">XZYJT49</strain>
    </source>
</reference>
<feature type="domain" description="DUF7981" evidence="2">
    <location>
        <begin position="9"/>
        <end position="68"/>
    </location>
</feature>
<dbReference type="InterPro" id="IPR058287">
    <property type="entry name" value="DUF7981"/>
</dbReference>
<dbReference type="RefSeq" id="WP_248651808.1">
    <property type="nucleotide sequence ID" value="NZ_CP096659.1"/>
</dbReference>
<evidence type="ECO:0000313" key="4">
    <source>
        <dbReference type="Proteomes" id="UP000830729"/>
    </source>
</evidence>
<dbReference type="AlphaFoldDB" id="A0A8U0HYI7"/>
<evidence type="ECO:0000256" key="1">
    <source>
        <dbReference type="SAM" id="Phobius"/>
    </source>
</evidence>
<keyword evidence="1" id="KW-1133">Transmembrane helix</keyword>
<evidence type="ECO:0000259" key="2">
    <source>
        <dbReference type="Pfam" id="PF25938"/>
    </source>
</evidence>
<dbReference type="Proteomes" id="UP000830729">
    <property type="component" value="Chromosome"/>
</dbReference>
<keyword evidence="1" id="KW-0472">Membrane</keyword>
<dbReference type="GeneID" id="72184904"/>
<protein>
    <recommendedName>
        <fullName evidence="2">DUF7981 domain-containing protein</fullName>
    </recommendedName>
</protein>
<gene>
    <name evidence="3" type="ORF">M0R89_06855</name>
</gene>
<dbReference type="KEGG" id="halx:M0R89_06855"/>
<proteinExistence type="predicted"/>
<feature type="transmembrane region" description="Helical" evidence="1">
    <location>
        <begin position="16"/>
        <end position="36"/>
    </location>
</feature>
<dbReference type="EMBL" id="CP096659">
    <property type="protein sequence ID" value="UPV75771.1"/>
    <property type="molecule type" value="Genomic_DNA"/>
</dbReference>
<accession>A0A8U0HYI7</accession>
<sequence length="70" mass="7253">MTLELGPVRPRVKASLLWGVVGLLAFLVAVQGYELVTGYRYSLAVKGSVALAVGVGAAGLSYLAEGRLFG</sequence>
<keyword evidence="4" id="KW-1185">Reference proteome</keyword>
<dbReference type="Pfam" id="PF25938">
    <property type="entry name" value="DUF7981"/>
    <property type="match status" value="1"/>
</dbReference>